<reference evidence="4 5" key="1">
    <citation type="submission" date="2017-08" db="EMBL/GenBank/DDBJ databases">
        <title>Acidophilic green algal genome provides insights into adaptation to an acidic environment.</title>
        <authorList>
            <person name="Hirooka S."/>
            <person name="Hirose Y."/>
            <person name="Kanesaki Y."/>
            <person name="Higuchi S."/>
            <person name="Fujiwara T."/>
            <person name="Onuma R."/>
            <person name="Era A."/>
            <person name="Ohbayashi R."/>
            <person name="Uzuka A."/>
            <person name="Nozaki H."/>
            <person name="Yoshikawa H."/>
            <person name="Miyagishima S.Y."/>
        </authorList>
    </citation>
    <scope>NUCLEOTIDE SEQUENCE [LARGE SCALE GENOMIC DNA]</scope>
    <source>
        <strain evidence="4 5">NIES-2499</strain>
    </source>
</reference>
<gene>
    <name evidence="4" type="ORF">CEUSTIGMA_g5780.t1</name>
</gene>
<protein>
    <submittedName>
        <fullName evidence="4">Uncharacterized protein</fullName>
    </submittedName>
</protein>
<comment type="similarity">
    <text evidence="3">Belongs to the SAAL1 family.</text>
</comment>
<comment type="caution">
    <text evidence="4">The sequence shown here is derived from an EMBL/GenBank/DDBJ whole genome shotgun (WGS) entry which is preliminary data.</text>
</comment>
<dbReference type="PANTHER" id="PTHR23424">
    <property type="entry name" value="SERUM AMYLOID A"/>
    <property type="match status" value="1"/>
</dbReference>
<evidence type="ECO:0000256" key="3">
    <source>
        <dbReference type="ARBA" id="ARBA00038401"/>
    </source>
</evidence>
<accession>A0A250X5K1</accession>
<evidence type="ECO:0000313" key="4">
    <source>
        <dbReference type="EMBL" id="GAX78338.1"/>
    </source>
</evidence>
<dbReference type="OrthoDB" id="2156856at2759"/>
<dbReference type="PANTHER" id="PTHR23424:SF23">
    <property type="entry name" value="PROTEIN SAAL1"/>
    <property type="match status" value="1"/>
</dbReference>
<name>A0A250X5K1_9CHLO</name>
<keyword evidence="2" id="KW-0539">Nucleus</keyword>
<dbReference type="Proteomes" id="UP000232323">
    <property type="component" value="Unassembled WGS sequence"/>
</dbReference>
<keyword evidence="5" id="KW-1185">Reference proteome</keyword>
<evidence type="ECO:0000256" key="1">
    <source>
        <dbReference type="ARBA" id="ARBA00004123"/>
    </source>
</evidence>
<proteinExistence type="inferred from homology"/>
<organism evidence="4 5">
    <name type="scientific">Chlamydomonas eustigma</name>
    <dbReference type="NCBI Taxonomy" id="1157962"/>
    <lineage>
        <taxon>Eukaryota</taxon>
        <taxon>Viridiplantae</taxon>
        <taxon>Chlorophyta</taxon>
        <taxon>core chlorophytes</taxon>
        <taxon>Chlorophyceae</taxon>
        <taxon>CS clade</taxon>
        <taxon>Chlamydomonadales</taxon>
        <taxon>Chlamydomonadaceae</taxon>
        <taxon>Chlamydomonas</taxon>
    </lineage>
</organism>
<evidence type="ECO:0000256" key="2">
    <source>
        <dbReference type="ARBA" id="ARBA00023242"/>
    </source>
</evidence>
<dbReference type="EMBL" id="BEGY01000031">
    <property type="protein sequence ID" value="GAX78338.1"/>
    <property type="molecule type" value="Genomic_DNA"/>
</dbReference>
<evidence type="ECO:0000313" key="5">
    <source>
        <dbReference type="Proteomes" id="UP000232323"/>
    </source>
</evidence>
<dbReference type="GO" id="GO:0005634">
    <property type="term" value="C:nucleus"/>
    <property type="evidence" value="ECO:0007669"/>
    <property type="project" value="UniProtKB-SubCell"/>
</dbReference>
<comment type="subcellular location">
    <subcellularLocation>
        <location evidence="1">Nucleus</location>
    </subcellularLocation>
</comment>
<dbReference type="AlphaFoldDB" id="A0A250X5K1"/>
<sequence length="592" mass="63785">MESSNIIKLIRNFLLNGDQQHDVQIGREGSPGKAIITSREEAGELLWDISSSFSSALIMLEQQVLTLSEAELLRYLQRTAAASFCDGGTGDETEGLEADSVRTCEICLGILGNLVAHDELSMSLLHDHAVGSKLGAHGCSKPVQIPDQQFRDLPYILIKLLPALSNSACLSEYFRFLSAALRTQGKKIWTHLIAEAGTPFLEALVFVAQNTLDPTCLERCLDAIVALIHASQSLPGLNTPVMQEQSTSFSTALAAEPCEAQESGPGPHLRHVEGSTGSMDNSSAVMSRANELCTAENSTCLVATAYVSSAGHAGSCNVRDHHAAAIDGQLAVVSCSDHDGSDYNAAINIISCLMSLGWISVLKHLLTAACVQRTRELKDEQDKRAGNEEDATTPEVMVTDISVDATTPEVMVTDISVDAILRILEELASTDQGMEALVEECRTSDESLPELLLQLLDFVDSSEVIESLLILLVDLAPLLVPVIVAQDCAPISKLLSLTAEVSEEKQDQVLQCAWYLLASSARNAASCTTNIATLSQAVCKDSMLLKSMNALKHCQIILSDAKNAHGIPSSCLQYHEACCRIFIEFDPPRYNT</sequence>
<dbReference type="InterPro" id="IPR052464">
    <property type="entry name" value="Synovial_Prolif_Regulator"/>
</dbReference>